<feature type="compositionally biased region" description="Basic and acidic residues" evidence="1">
    <location>
        <begin position="147"/>
        <end position="157"/>
    </location>
</feature>
<accession>A0ABS5TFY8</accession>
<dbReference type="EMBL" id="JAHBAY010000004">
    <property type="protein sequence ID" value="MBT0769319.1"/>
    <property type="molecule type" value="Genomic_DNA"/>
</dbReference>
<keyword evidence="2" id="KW-0472">Membrane</keyword>
<feature type="region of interest" description="Disordered" evidence="1">
    <location>
        <begin position="146"/>
        <end position="170"/>
    </location>
</feature>
<comment type="caution">
    <text evidence="4">The sequence shown here is derived from an EMBL/GenBank/DDBJ whole genome shotgun (WGS) entry which is preliminary data.</text>
</comment>
<name>A0ABS5TFY8_9ACTN</name>
<evidence type="ECO:0000256" key="2">
    <source>
        <dbReference type="SAM" id="Phobius"/>
    </source>
</evidence>
<keyword evidence="2" id="KW-0812">Transmembrane</keyword>
<dbReference type="Proteomes" id="UP001197247">
    <property type="component" value="Unassembled WGS sequence"/>
</dbReference>
<evidence type="ECO:0000313" key="5">
    <source>
        <dbReference type="Proteomes" id="UP001197247"/>
    </source>
</evidence>
<dbReference type="RefSeq" id="WP_214155624.1">
    <property type="nucleotide sequence ID" value="NZ_JAHBAY010000004.1"/>
</dbReference>
<feature type="transmembrane region" description="Helical" evidence="2">
    <location>
        <begin position="117"/>
        <end position="143"/>
    </location>
</feature>
<feature type="domain" description="DUF1707" evidence="3">
    <location>
        <begin position="15"/>
        <end position="67"/>
    </location>
</feature>
<organism evidence="4 5">
    <name type="scientific">Kineosporia corallincola</name>
    <dbReference type="NCBI Taxonomy" id="2835133"/>
    <lineage>
        <taxon>Bacteria</taxon>
        <taxon>Bacillati</taxon>
        <taxon>Actinomycetota</taxon>
        <taxon>Actinomycetes</taxon>
        <taxon>Kineosporiales</taxon>
        <taxon>Kineosporiaceae</taxon>
        <taxon>Kineosporia</taxon>
    </lineage>
</organism>
<dbReference type="Pfam" id="PF08044">
    <property type="entry name" value="DUF1707"/>
    <property type="match status" value="1"/>
</dbReference>
<evidence type="ECO:0000259" key="3">
    <source>
        <dbReference type="Pfam" id="PF08044"/>
    </source>
</evidence>
<keyword evidence="5" id="KW-1185">Reference proteome</keyword>
<feature type="region of interest" description="Disordered" evidence="1">
    <location>
        <begin position="1"/>
        <end position="23"/>
    </location>
</feature>
<dbReference type="InterPro" id="IPR012551">
    <property type="entry name" value="DUF1707_SHOCT-like"/>
</dbReference>
<evidence type="ECO:0000313" key="4">
    <source>
        <dbReference type="EMBL" id="MBT0769319.1"/>
    </source>
</evidence>
<evidence type="ECO:0000256" key="1">
    <source>
        <dbReference type="SAM" id="MobiDB-lite"/>
    </source>
</evidence>
<feature type="region of interest" description="Disordered" evidence="1">
    <location>
        <begin position="66"/>
        <end position="93"/>
    </location>
</feature>
<reference evidence="4 5" key="1">
    <citation type="submission" date="2021-05" db="EMBL/GenBank/DDBJ databases">
        <title>Kineosporia and Streptomyces sp. nov. two new marine actinobacteria isolated from Coral.</title>
        <authorList>
            <person name="Buangrab K."/>
            <person name="Sutthacheep M."/>
            <person name="Yeemin T."/>
            <person name="Harunari E."/>
            <person name="Igarashi Y."/>
            <person name="Kanchanasin P."/>
            <person name="Tanasupawat S."/>
            <person name="Phongsopitanun W."/>
        </authorList>
    </citation>
    <scope>NUCLEOTIDE SEQUENCE [LARGE SCALE GENOMIC DNA]</scope>
    <source>
        <strain evidence="4 5">J2-2</strain>
    </source>
</reference>
<keyword evidence="2" id="KW-1133">Transmembrane helix</keyword>
<proteinExistence type="predicted"/>
<gene>
    <name evidence="4" type="ORF">KIH74_10335</name>
</gene>
<sequence length="170" mass="18442">MSDAVPDPSPSTPGTRIGHAERESAVTALKRHHEAGRLDDEEYRERSDRALAARAQHELDALFTDLPASSPGHTPPAGPITATPEPVAAPGIPDTTDRSVLKLPEPYATTVVSITPILAVILFFVTGTWLWFLAIPIVALLVYGPEGRPDTGPEAARKRQRDKGRKRDRD</sequence>
<protein>
    <submittedName>
        <fullName evidence="4">DUF1707 domain-containing protein</fullName>
    </submittedName>
</protein>